<reference evidence="1 2" key="1">
    <citation type="submission" date="2015-07" db="EMBL/GenBank/DDBJ databases">
        <title>The genome of Pseudoloma neurophilia, a relevant intracellular parasite of the zebrafish.</title>
        <authorList>
            <person name="Ndikumana S."/>
            <person name="Pelin A."/>
            <person name="Sanders J."/>
            <person name="Corradi N."/>
        </authorList>
    </citation>
    <scope>NUCLEOTIDE SEQUENCE [LARGE SCALE GENOMIC DNA]</scope>
    <source>
        <strain evidence="1 2">MK1</strain>
    </source>
</reference>
<dbReference type="EMBL" id="LGUB01000042">
    <property type="protein sequence ID" value="KRH94674.1"/>
    <property type="molecule type" value="Genomic_DNA"/>
</dbReference>
<sequence length="303" mass="35771">MKMLGTSFYLPWIILLIKAHPFFNIFSKIKKNPLVTNLKKHVYVNPSISDPKNQFETGLTILSDPSNPLFKDDKSENCIPSLFNVLFRLLNDDFFVSLGGKKDDELVKNMLELREKVVKGQKDKRSINKLTKNLLKSLVKKCSLRYHTTICDVYNFLRHFLTYIVDSNLDQNNKYFGTVVINAEMTLNNRILPLFSYVYLITSGDHMSFKSESRWVFTKKPKLIFIYWPDEDSFNEKIIQHLKIQHEDKTVYQLKGIVFKNKNQKYNSFFIKDKKLYDQRTGYVQSIIELIHNPELLIYELKE</sequence>
<accession>A0A0R0LZE3</accession>
<protein>
    <submittedName>
        <fullName evidence="1">Uncharacterized protein</fullName>
    </submittedName>
</protein>
<proteinExistence type="predicted"/>
<dbReference type="AlphaFoldDB" id="A0A0R0LZE3"/>
<organism evidence="1 2">
    <name type="scientific">Pseudoloma neurophilia</name>
    <dbReference type="NCBI Taxonomy" id="146866"/>
    <lineage>
        <taxon>Eukaryota</taxon>
        <taxon>Fungi</taxon>
        <taxon>Fungi incertae sedis</taxon>
        <taxon>Microsporidia</taxon>
        <taxon>Pseudoloma</taxon>
    </lineage>
</organism>
<evidence type="ECO:0000313" key="1">
    <source>
        <dbReference type="EMBL" id="KRH94674.1"/>
    </source>
</evidence>
<comment type="caution">
    <text evidence="1">The sequence shown here is derived from an EMBL/GenBank/DDBJ whole genome shotgun (WGS) entry which is preliminary data.</text>
</comment>
<dbReference type="VEuPathDB" id="MicrosporidiaDB:M153_17200012658"/>
<name>A0A0R0LZE3_9MICR</name>
<evidence type="ECO:0000313" key="2">
    <source>
        <dbReference type="Proteomes" id="UP000051530"/>
    </source>
</evidence>
<keyword evidence="2" id="KW-1185">Reference proteome</keyword>
<gene>
    <name evidence="1" type="ORF">M153_17200012658</name>
</gene>
<dbReference type="Proteomes" id="UP000051530">
    <property type="component" value="Unassembled WGS sequence"/>
</dbReference>